<evidence type="ECO:0000256" key="1">
    <source>
        <dbReference type="SAM" id="MobiDB-lite"/>
    </source>
</evidence>
<sequence length="569" mass="59786">MARFDRAKNAIKGAKVIRNLTSNLQVFSDSVGRADPDDLYKLRLAGRSTLNLSTNGIGNRSRVAFQLFSLKGLPKQLRAISRTPFSNLTRQQIKKHINILNARSSGRSRTLSLLLDGGTYYVRVYGSQGDNRYRLNASVSSGAIPAPTPAPTPAPPPTPTAPFPSPIWIRQFGTGSNDYAFGTAVDGSGDIYVAGVSTASDAFSGSGFVTKYRKDGTLEWQRALSLSGTTAVADIAVDATGNYYIVGATLNGFNSDGFVVKYNSAGQEQWIREIKSTLLGFSAVDAASSIVLDGNDIYVTGIRQAAPAPFSQGNAFIAKYDSNGNLVSSFGRNGIAEFRQMKTTAASGITVANSTIYITGITDATLSLASNNDVDLTGGDAFVAGFDRVSGNLLWNQTLSSGAETDYARAIAVNGSELYIVGQTGGTLPSGSLAANTYGGGEADGFIAKYILTNGGGSLQWVKQVGGTGLDSAQAVTIDSTGRIYWTGETDTGLFSNAVGGSDAWLAQINSDGSLTRTAQLGTPQDDEAYAIVTDSSGTLYVSGQTQGTFPTSGSQNQGNYDVWLAKYI</sequence>
<name>A0AA97AGH2_9CYAN</name>
<dbReference type="PANTHER" id="PTHR35580">
    <property type="entry name" value="CELL SURFACE GLYCOPROTEIN (S-LAYER PROTEIN)-LIKE PROTEIN"/>
    <property type="match status" value="1"/>
</dbReference>
<dbReference type="InterPro" id="IPR010620">
    <property type="entry name" value="SBBP_repeat"/>
</dbReference>
<dbReference type="Pfam" id="PF06739">
    <property type="entry name" value="SBBP"/>
    <property type="match status" value="3"/>
</dbReference>
<dbReference type="AlphaFoldDB" id="A0AA97AGH2"/>
<accession>A0AA97AGH2</accession>
<feature type="region of interest" description="Disordered" evidence="1">
    <location>
        <begin position="144"/>
        <end position="164"/>
    </location>
</feature>
<protein>
    <recommendedName>
        <fullName evidence="3">Beta-propeller repeat protein</fullName>
    </recommendedName>
</protein>
<reference evidence="2" key="1">
    <citation type="submission" date="2020-05" db="EMBL/GenBank/DDBJ databases">
        <authorList>
            <person name="Zhu T."/>
            <person name="Keshari N."/>
            <person name="Lu X."/>
        </authorList>
    </citation>
    <scope>NUCLEOTIDE SEQUENCE</scope>
    <source>
        <strain evidence="2">NK1-12</strain>
    </source>
</reference>
<dbReference type="InterPro" id="IPR011042">
    <property type="entry name" value="6-blade_b-propeller_TolB-like"/>
</dbReference>
<evidence type="ECO:0008006" key="3">
    <source>
        <dbReference type="Google" id="ProtNLM"/>
    </source>
</evidence>
<dbReference type="RefSeq" id="WP_316430088.1">
    <property type="nucleotide sequence ID" value="NZ_CP053586.1"/>
</dbReference>
<dbReference type="PANTHER" id="PTHR35580:SF1">
    <property type="entry name" value="PHYTASE-LIKE DOMAIN-CONTAINING PROTEIN"/>
    <property type="match status" value="1"/>
</dbReference>
<dbReference type="Gene3D" id="2.120.10.30">
    <property type="entry name" value="TolB, C-terminal domain"/>
    <property type="match status" value="1"/>
</dbReference>
<dbReference type="EMBL" id="CP053586">
    <property type="protein sequence ID" value="WNZ24330.1"/>
    <property type="molecule type" value="Genomic_DNA"/>
</dbReference>
<feature type="compositionally biased region" description="Pro residues" evidence="1">
    <location>
        <begin position="146"/>
        <end position="164"/>
    </location>
</feature>
<dbReference type="Gene3D" id="2.60.120.380">
    <property type="match status" value="1"/>
</dbReference>
<evidence type="ECO:0000313" key="2">
    <source>
        <dbReference type="EMBL" id="WNZ24330.1"/>
    </source>
</evidence>
<proteinExistence type="predicted"/>
<dbReference type="SUPFAM" id="SSF63829">
    <property type="entry name" value="Calcium-dependent phosphotriesterase"/>
    <property type="match status" value="1"/>
</dbReference>
<organism evidence="2">
    <name type="scientific">Leptolyngbya sp. NK1-12</name>
    <dbReference type="NCBI Taxonomy" id="2547451"/>
    <lineage>
        <taxon>Bacteria</taxon>
        <taxon>Bacillati</taxon>
        <taxon>Cyanobacteriota</taxon>
        <taxon>Cyanophyceae</taxon>
        <taxon>Leptolyngbyales</taxon>
        <taxon>Leptolyngbyaceae</taxon>
        <taxon>Leptolyngbya group</taxon>
        <taxon>Leptolyngbya</taxon>
    </lineage>
</organism>
<gene>
    <name evidence="2" type="ORF">HJG54_16675</name>
</gene>
<dbReference type="Gene3D" id="2.80.10.50">
    <property type="match status" value="1"/>
</dbReference>
<dbReference type="InterPro" id="IPR052918">
    <property type="entry name" value="Motility_Chemotaxis_Reg"/>
</dbReference>
<dbReference type="SUPFAM" id="SSF89260">
    <property type="entry name" value="Collagen-binding domain"/>
    <property type="match status" value="1"/>
</dbReference>